<dbReference type="EMBL" id="CYXN01000002">
    <property type="protein sequence ID" value="CUM77953.1"/>
    <property type="molecule type" value="Genomic_DNA"/>
</dbReference>
<sequence>MDESNFVVKNIFHACGSSKVLTENYFATRKKAEEFCALTDYAMKLNYGAEQQLVTTEIVEL</sequence>
<gene>
    <name evidence="1" type="ORF">ERS852582_00494</name>
</gene>
<dbReference type="Proteomes" id="UP000095649">
    <property type="component" value="Unassembled WGS sequence"/>
</dbReference>
<name>A0A173RJ46_9FIRM</name>
<dbReference type="RefSeq" id="WP_055184983.1">
    <property type="nucleotide sequence ID" value="NZ_CYXN01000002.1"/>
</dbReference>
<dbReference type="AlphaFoldDB" id="A0A173RJ46"/>
<protein>
    <submittedName>
        <fullName evidence="1">Uncharacterized protein</fullName>
    </submittedName>
</protein>
<organism evidence="1 2">
    <name type="scientific">Faecalibacterium prausnitzii</name>
    <dbReference type="NCBI Taxonomy" id="853"/>
    <lineage>
        <taxon>Bacteria</taxon>
        <taxon>Bacillati</taxon>
        <taxon>Bacillota</taxon>
        <taxon>Clostridia</taxon>
        <taxon>Eubacteriales</taxon>
        <taxon>Oscillospiraceae</taxon>
        <taxon>Faecalibacterium</taxon>
    </lineage>
</organism>
<reference evidence="1 2" key="1">
    <citation type="submission" date="2015-09" db="EMBL/GenBank/DDBJ databases">
        <authorList>
            <consortium name="Pathogen Informatics"/>
        </authorList>
    </citation>
    <scope>NUCLEOTIDE SEQUENCE [LARGE SCALE GENOMIC DNA]</scope>
    <source>
        <strain evidence="1 2">2789STDY5834970</strain>
    </source>
</reference>
<accession>A0A173RJ46</accession>
<evidence type="ECO:0000313" key="1">
    <source>
        <dbReference type="EMBL" id="CUM77953.1"/>
    </source>
</evidence>
<evidence type="ECO:0000313" key="2">
    <source>
        <dbReference type="Proteomes" id="UP000095649"/>
    </source>
</evidence>
<proteinExistence type="predicted"/>